<sequence length="360" mass="38848">MSFFIGMIVNAILLSIPIGASLGTMIAIKPFRNERVKPPVEQNAIFETTYCDSSHEFHQFAQNKNGVNYTIHTSRSLNIPPFGRTANKRFPVNSNEFLTAIESTLCLTVTQNQNNTYTSNDTAPDFFITWEYPFTPANVSSPPNETKPLAHAFPQATLQDTALPITLLDLGALELVFSWTMGIGDEAAPSTSVRRLESQAVNATVALDLFLDADPVIAGQGGKAAFEMLILFASYGLQDPIGFGNGSNTIAAHTTAAGNDFDLYAGKNDNLQNVFTWVASDPNGITDFNGDISPLFNVVLNLASTAKNFAELDVTLPIFGDYLGYVGFGSQTYSSIGHVTFAVPKLGIDLQPFANPNAPV</sequence>
<dbReference type="AlphaFoldDB" id="A0A2J6SUM5"/>
<dbReference type="OrthoDB" id="89349at2759"/>
<keyword evidence="2" id="KW-0119">Carbohydrate metabolism</keyword>
<dbReference type="EMBL" id="KZ613865">
    <property type="protein sequence ID" value="PMD54470.1"/>
    <property type="molecule type" value="Genomic_DNA"/>
</dbReference>
<dbReference type="STRING" id="1095630.A0A2J6SUM5"/>
<comment type="similarity">
    <text evidence="1 2">Belongs to the glycosyl hydrolase 12 (cellulase H) family.</text>
</comment>
<dbReference type="PANTHER" id="PTHR34002">
    <property type="entry name" value="BLR1656 PROTEIN"/>
    <property type="match status" value="1"/>
</dbReference>
<dbReference type="InterPro" id="IPR013320">
    <property type="entry name" value="ConA-like_dom_sf"/>
</dbReference>
<keyword evidence="3" id="KW-1133">Transmembrane helix</keyword>
<dbReference type="InterPro" id="IPR013319">
    <property type="entry name" value="GH11/12"/>
</dbReference>
<protein>
    <submittedName>
        <fullName evidence="4">Glycoside hydrolase family 12 protein</fullName>
    </submittedName>
</protein>
<dbReference type="Gene3D" id="2.60.120.180">
    <property type="match status" value="1"/>
</dbReference>
<evidence type="ECO:0000256" key="3">
    <source>
        <dbReference type="SAM" id="Phobius"/>
    </source>
</evidence>
<organism evidence="4 5">
    <name type="scientific">Hyaloscypha bicolor E</name>
    <dbReference type="NCBI Taxonomy" id="1095630"/>
    <lineage>
        <taxon>Eukaryota</taxon>
        <taxon>Fungi</taxon>
        <taxon>Dikarya</taxon>
        <taxon>Ascomycota</taxon>
        <taxon>Pezizomycotina</taxon>
        <taxon>Leotiomycetes</taxon>
        <taxon>Helotiales</taxon>
        <taxon>Hyaloscyphaceae</taxon>
        <taxon>Hyaloscypha</taxon>
        <taxon>Hyaloscypha bicolor</taxon>
    </lineage>
</organism>
<feature type="transmembrane region" description="Helical" evidence="3">
    <location>
        <begin position="6"/>
        <end position="28"/>
    </location>
</feature>
<keyword evidence="3" id="KW-0472">Membrane</keyword>
<dbReference type="PANTHER" id="PTHR34002:SF9">
    <property type="entry name" value="XYLOGLUCAN-SPECIFIC ENDO-BETA-1,4-GLUCANASE A"/>
    <property type="match status" value="1"/>
</dbReference>
<proteinExistence type="inferred from homology"/>
<dbReference type="Proteomes" id="UP000235371">
    <property type="component" value="Unassembled WGS sequence"/>
</dbReference>
<evidence type="ECO:0000313" key="5">
    <source>
        <dbReference type="Proteomes" id="UP000235371"/>
    </source>
</evidence>
<dbReference type="SUPFAM" id="SSF49899">
    <property type="entry name" value="Concanavalin A-like lectins/glucanases"/>
    <property type="match status" value="1"/>
</dbReference>
<dbReference type="InParanoid" id="A0A2J6SUM5"/>
<evidence type="ECO:0000256" key="2">
    <source>
        <dbReference type="RuleBase" id="RU361163"/>
    </source>
</evidence>
<name>A0A2J6SUM5_9HELO</name>
<keyword evidence="2 4" id="KW-0378">Hydrolase</keyword>
<keyword evidence="2" id="KW-0326">Glycosidase</keyword>
<keyword evidence="2" id="KW-0624">Polysaccharide degradation</keyword>
<accession>A0A2J6SUM5</accession>
<dbReference type="GO" id="GO:0000272">
    <property type="term" value="P:polysaccharide catabolic process"/>
    <property type="evidence" value="ECO:0007669"/>
    <property type="project" value="UniProtKB-KW"/>
</dbReference>
<reference evidence="4 5" key="1">
    <citation type="submission" date="2016-04" db="EMBL/GenBank/DDBJ databases">
        <title>A degradative enzymes factory behind the ericoid mycorrhizal symbiosis.</title>
        <authorList>
            <consortium name="DOE Joint Genome Institute"/>
            <person name="Martino E."/>
            <person name="Morin E."/>
            <person name="Grelet G."/>
            <person name="Kuo A."/>
            <person name="Kohler A."/>
            <person name="Daghino S."/>
            <person name="Barry K."/>
            <person name="Choi C."/>
            <person name="Cichocki N."/>
            <person name="Clum A."/>
            <person name="Copeland A."/>
            <person name="Hainaut M."/>
            <person name="Haridas S."/>
            <person name="Labutti K."/>
            <person name="Lindquist E."/>
            <person name="Lipzen A."/>
            <person name="Khouja H.-R."/>
            <person name="Murat C."/>
            <person name="Ohm R."/>
            <person name="Olson A."/>
            <person name="Spatafora J."/>
            <person name="Veneault-Fourrey C."/>
            <person name="Henrissat B."/>
            <person name="Grigoriev I."/>
            <person name="Martin F."/>
            <person name="Perotto S."/>
        </authorList>
    </citation>
    <scope>NUCLEOTIDE SEQUENCE [LARGE SCALE GENOMIC DNA]</scope>
    <source>
        <strain evidence="4 5">E</strain>
    </source>
</reference>
<dbReference type="GeneID" id="36578527"/>
<dbReference type="Pfam" id="PF01670">
    <property type="entry name" value="Glyco_hydro_12"/>
    <property type="match status" value="1"/>
</dbReference>
<dbReference type="GO" id="GO:0008810">
    <property type="term" value="F:cellulase activity"/>
    <property type="evidence" value="ECO:0007669"/>
    <property type="project" value="InterPro"/>
</dbReference>
<gene>
    <name evidence="4" type="ORF">K444DRAFT_129954</name>
</gene>
<keyword evidence="5" id="KW-1185">Reference proteome</keyword>
<dbReference type="InterPro" id="IPR002594">
    <property type="entry name" value="GH12"/>
</dbReference>
<dbReference type="RefSeq" id="XP_024731374.1">
    <property type="nucleotide sequence ID" value="XM_024870445.1"/>
</dbReference>
<evidence type="ECO:0000256" key="1">
    <source>
        <dbReference type="ARBA" id="ARBA00005519"/>
    </source>
</evidence>
<keyword evidence="3" id="KW-0812">Transmembrane</keyword>
<evidence type="ECO:0000313" key="4">
    <source>
        <dbReference type="EMBL" id="PMD54470.1"/>
    </source>
</evidence>